<dbReference type="AlphaFoldDB" id="A0A6V8LPG7"/>
<reference evidence="2 3" key="1">
    <citation type="submission" date="2020-04" db="EMBL/GenBank/DDBJ databases">
        <authorList>
            <consortium name="Desulfovibrio sp. FSS-1 genome sequencing consortium"/>
            <person name="Shimoshige H."/>
            <person name="Kobayashi H."/>
            <person name="Maekawa T."/>
        </authorList>
    </citation>
    <scope>NUCLEOTIDE SEQUENCE [LARGE SCALE GENOMIC DNA]</scope>
    <source>
        <strain evidence="2 3">SIID29052-01</strain>
    </source>
</reference>
<proteinExistence type="predicted"/>
<feature type="signal peptide" evidence="1">
    <location>
        <begin position="1"/>
        <end position="19"/>
    </location>
</feature>
<protein>
    <recommendedName>
        <fullName evidence="4">ABC transporter substrate-binding protein</fullName>
    </recommendedName>
</protein>
<dbReference type="Gene3D" id="3.40.50.2300">
    <property type="match status" value="2"/>
</dbReference>
<gene>
    <name evidence="2" type="ORF">NNJEOMEG_02318</name>
</gene>
<keyword evidence="1" id="KW-0732">Signal</keyword>
<reference evidence="2 3" key="2">
    <citation type="submission" date="2020-05" db="EMBL/GenBank/DDBJ databases">
        <title>Draft genome sequence of Desulfovibrio sp. strainFSS-1.</title>
        <authorList>
            <person name="Shimoshige H."/>
            <person name="Kobayashi H."/>
            <person name="Maekawa T."/>
        </authorList>
    </citation>
    <scope>NUCLEOTIDE SEQUENCE [LARGE SCALE GENOMIC DNA]</scope>
    <source>
        <strain evidence="2 3">SIID29052-01</strain>
    </source>
</reference>
<evidence type="ECO:0008006" key="4">
    <source>
        <dbReference type="Google" id="ProtNLM"/>
    </source>
</evidence>
<feature type="chain" id="PRO_5028807720" description="ABC transporter substrate-binding protein" evidence="1">
    <location>
        <begin position="20"/>
        <end position="381"/>
    </location>
</feature>
<dbReference type="Pfam" id="PF04392">
    <property type="entry name" value="ABC_sub_bind"/>
    <property type="match status" value="1"/>
</dbReference>
<comment type="caution">
    <text evidence="2">The sequence shown here is derived from an EMBL/GenBank/DDBJ whole genome shotgun (WGS) entry which is preliminary data.</text>
</comment>
<sequence length="381" mass="41756">MKLAALLFLVFLAAGTAQGFDPPAPPAGRPDGAPWRIGYYQGGDYKDYAPVLRSILQGLHEDGWMPTDCGECFDPPRANRDVWACLSASDTGPWLRFAPDAFWSSEWDKTVRPGVRRAAIGRLKTSDLDLVLAMGTWAGQDLANNEHHVPILVASSSNPVSAGIIKSASDSGFDHVHARVDPTRYARQIRLFHKLAGFKRLGVVFEDTPEGRTYAGMDQIAPLAAQQGFAIVECHAPFSGVDLAASKAAVLECHRRLASEVDAFYLTTHRGVAEDNLQELLAPLLDRRIPVFAMGTDFEVRRGALLSMAQPDFYWCGAFYSRTLTRILAGAAPRSLPQIFEDPHKLAINLNTARRIQFHIPVEYLAEATLHDAEPAAKPAP</sequence>
<name>A0A6V8LPG7_9BACT</name>
<evidence type="ECO:0000313" key="2">
    <source>
        <dbReference type="EMBL" id="GFK94473.1"/>
    </source>
</evidence>
<dbReference type="PANTHER" id="PTHR35271">
    <property type="entry name" value="ABC TRANSPORTER, SUBSTRATE-BINDING LIPOPROTEIN-RELATED"/>
    <property type="match status" value="1"/>
</dbReference>
<organism evidence="2 3">
    <name type="scientific">Fundidesulfovibrio magnetotacticus</name>
    <dbReference type="NCBI Taxonomy" id="2730080"/>
    <lineage>
        <taxon>Bacteria</taxon>
        <taxon>Pseudomonadati</taxon>
        <taxon>Thermodesulfobacteriota</taxon>
        <taxon>Desulfovibrionia</taxon>
        <taxon>Desulfovibrionales</taxon>
        <taxon>Desulfovibrionaceae</taxon>
        <taxon>Fundidesulfovibrio</taxon>
    </lineage>
</organism>
<dbReference type="InterPro" id="IPR007487">
    <property type="entry name" value="ABC_transpt-TYRBP-like"/>
</dbReference>
<evidence type="ECO:0000313" key="3">
    <source>
        <dbReference type="Proteomes" id="UP000494245"/>
    </source>
</evidence>
<accession>A0A6V8LPG7</accession>
<dbReference type="EMBL" id="BLTE01000010">
    <property type="protein sequence ID" value="GFK94473.1"/>
    <property type="molecule type" value="Genomic_DNA"/>
</dbReference>
<dbReference type="PANTHER" id="PTHR35271:SF1">
    <property type="entry name" value="ABC TRANSPORTER, SUBSTRATE-BINDING LIPOPROTEIN"/>
    <property type="match status" value="1"/>
</dbReference>
<dbReference type="Proteomes" id="UP000494245">
    <property type="component" value="Unassembled WGS sequence"/>
</dbReference>
<keyword evidence="3" id="KW-1185">Reference proteome</keyword>
<dbReference type="RefSeq" id="WP_173084588.1">
    <property type="nucleotide sequence ID" value="NZ_BLTE01000010.1"/>
</dbReference>
<evidence type="ECO:0000256" key="1">
    <source>
        <dbReference type="SAM" id="SignalP"/>
    </source>
</evidence>